<evidence type="ECO:0000313" key="3">
    <source>
        <dbReference type="EMBL" id="GEK85256.1"/>
    </source>
</evidence>
<evidence type="ECO:0000313" key="4">
    <source>
        <dbReference type="Proteomes" id="UP000321225"/>
    </source>
</evidence>
<gene>
    <name evidence="3" type="ORF">MAE01_04320</name>
</gene>
<comment type="caution">
    <text evidence="3">The sequence shown here is derived from an EMBL/GenBank/DDBJ whole genome shotgun (WGS) entry which is preliminary data.</text>
</comment>
<feature type="domain" description="D-apionate lactonase TIM barrel" evidence="2">
    <location>
        <begin position="227"/>
        <end position="478"/>
    </location>
</feature>
<dbReference type="AlphaFoldDB" id="A0A511AB80"/>
<dbReference type="Pfam" id="PF25838">
    <property type="entry name" value="Apionate_lact_M"/>
    <property type="match status" value="1"/>
</dbReference>
<evidence type="ECO:0000259" key="1">
    <source>
        <dbReference type="Pfam" id="PF25837"/>
    </source>
</evidence>
<accession>A0A511AB80</accession>
<name>A0A511AB80_9MICO</name>
<feature type="domain" description="D-apionate lactonase N-terminal" evidence="1">
    <location>
        <begin position="1"/>
        <end position="181"/>
    </location>
</feature>
<dbReference type="InterPro" id="IPR058788">
    <property type="entry name" value="ApnL_N"/>
</dbReference>
<proteinExistence type="predicted"/>
<protein>
    <submittedName>
        <fullName evidence="3">Uncharacterized protein</fullName>
    </submittedName>
</protein>
<organism evidence="3 4">
    <name type="scientific">Microbacterium aerolatum</name>
    <dbReference type="NCBI Taxonomy" id="153731"/>
    <lineage>
        <taxon>Bacteria</taxon>
        <taxon>Bacillati</taxon>
        <taxon>Actinomycetota</taxon>
        <taxon>Actinomycetes</taxon>
        <taxon>Micrococcales</taxon>
        <taxon>Microbacteriaceae</taxon>
        <taxon>Microbacterium</taxon>
    </lineage>
</organism>
<reference evidence="3 4" key="1">
    <citation type="submission" date="2019-07" db="EMBL/GenBank/DDBJ databases">
        <title>Whole genome shotgun sequence of Microbacterium aerolatum NBRC 103071.</title>
        <authorList>
            <person name="Hosoyama A."/>
            <person name="Uohara A."/>
            <person name="Ohji S."/>
            <person name="Ichikawa N."/>
        </authorList>
    </citation>
    <scope>NUCLEOTIDE SEQUENCE [LARGE SCALE GENOMIC DNA]</scope>
    <source>
        <strain evidence="3 4">NBRC 103071</strain>
    </source>
</reference>
<dbReference type="EMBL" id="BJUW01000002">
    <property type="protein sequence ID" value="GEK85256.1"/>
    <property type="molecule type" value="Genomic_DNA"/>
</dbReference>
<dbReference type="RefSeq" id="WP_229718220.1">
    <property type="nucleotide sequence ID" value="NZ_BJUW01000002.1"/>
</dbReference>
<keyword evidence="4" id="KW-1185">Reference proteome</keyword>
<dbReference type="Pfam" id="PF25837">
    <property type="entry name" value="Apionate_lact_N"/>
    <property type="match status" value="1"/>
</dbReference>
<evidence type="ECO:0000259" key="2">
    <source>
        <dbReference type="Pfam" id="PF25838"/>
    </source>
</evidence>
<dbReference type="Proteomes" id="UP000321225">
    <property type="component" value="Unassembled WGS sequence"/>
</dbReference>
<dbReference type="InterPro" id="IPR058787">
    <property type="entry name" value="ApnL_M"/>
</dbReference>
<sequence length="539" mass="57253">MLRSIRAVIRDADWNTAALLIESVDESATGLTLQVRSEGLGSSFRGSIDVRTQGERFTVSMGLRSTEAFATNRSGLVVLCPPHVAGADLLVEHTDSTTETTRFPRTISPHQPVFDIAALRWTHDALRIGLRFTGDVFEIEDQRNWTDASFKIYSRPLSLPFPYPVSAGESIAQSVTVHVEETHAAVVDASREDAVIELLPAGPFPAIGVGAATAPDPAPHFPRIGSSVLVELDLASTNWRAALHRAAEGAALDVRFVIDPDAPERLHDAVAALTAHEVVRVAAFPSTGPSAHVSDQATVDLLRSALASCDMDLPVVGGSRAHFTEFNRERHRLPADLDGIVVTTTPLFHALDTEQLVESVAMQRLVAEQTVSDANGVPVHIGPISIRPRFNNVATAPQPGPTRTDLSDGYGAQFTGAADPRQAAVELAAWTISAAAALAVPGVASISWFEQWGPRGIRTAGTALPVEDAVIALAGLAGAELLWDPHPDGRRWALGARTGEGTTVLAANTAAEERSMTIRTSSGEVTVLLAAGAFTRLQL</sequence>